<dbReference type="Pfam" id="PF05402">
    <property type="entry name" value="PqqD"/>
    <property type="match status" value="1"/>
</dbReference>
<protein>
    <recommendedName>
        <fullName evidence="3">PqqD family protein</fullName>
    </recommendedName>
</protein>
<name>A0A380LHP0_9FIRM</name>
<dbReference type="Proteomes" id="UP000255523">
    <property type="component" value="Unassembled WGS sequence"/>
</dbReference>
<evidence type="ECO:0008006" key="3">
    <source>
        <dbReference type="Google" id="ProtNLM"/>
    </source>
</evidence>
<gene>
    <name evidence="1" type="ORF">NCTC11087_00296</name>
</gene>
<dbReference type="RefSeq" id="WP_022789792.1">
    <property type="nucleotide sequence ID" value="NZ_UHFX01000003.1"/>
</dbReference>
<dbReference type="EMBL" id="UHFX01000003">
    <property type="protein sequence ID" value="SUO03434.1"/>
    <property type="molecule type" value="Genomic_DNA"/>
</dbReference>
<evidence type="ECO:0000313" key="1">
    <source>
        <dbReference type="EMBL" id="SUO03434.1"/>
    </source>
</evidence>
<keyword evidence="2" id="KW-1185">Reference proteome</keyword>
<reference evidence="1 2" key="1">
    <citation type="submission" date="2018-06" db="EMBL/GenBank/DDBJ databases">
        <authorList>
            <consortium name="Pathogen Informatics"/>
            <person name="Doyle S."/>
        </authorList>
    </citation>
    <scope>NUCLEOTIDE SEQUENCE [LARGE SCALE GENOMIC DNA]</scope>
    <source>
        <strain evidence="1 2">NCTC11087</strain>
    </source>
</reference>
<evidence type="ECO:0000313" key="2">
    <source>
        <dbReference type="Proteomes" id="UP000255523"/>
    </source>
</evidence>
<dbReference type="OrthoDB" id="1752996at2"/>
<organism evidence="1 2">
    <name type="scientific">Faecalicoccus pleomorphus</name>
    <dbReference type="NCBI Taxonomy" id="1323"/>
    <lineage>
        <taxon>Bacteria</taxon>
        <taxon>Bacillati</taxon>
        <taxon>Bacillota</taxon>
        <taxon>Erysipelotrichia</taxon>
        <taxon>Erysipelotrichales</taxon>
        <taxon>Erysipelotrichaceae</taxon>
        <taxon>Faecalicoccus</taxon>
    </lineage>
</organism>
<proteinExistence type="predicted"/>
<sequence length="116" mass="13343">MKLKKDLVLRKIAGENIVVPIGKLSQISPMMQITDSTAWLWEQMKDEDFTEDSLVQKVMQHFSGVTQEQAQKDIHDFLDLLDKNYMLENGRPEPKVGVAKIKLTKEQAKMIEKGKK</sequence>
<dbReference type="GeneID" id="77461290"/>
<accession>A0A380LHP0</accession>
<dbReference type="InterPro" id="IPR008792">
    <property type="entry name" value="PQQD"/>
</dbReference>
<dbReference type="AlphaFoldDB" id="A0A380LHP0"/>